<protein>
    <recommendedName>
        <fullName evidence="3">Membrane protein SCJ1.26</fullName>
    </recommendedName>
</protein>
<dbReference type="EMBL" id="BMRP01000038">
    <property type="protein sequence ID" value="GGU91637.1"/>
    <property type="molecule type" value="Genomic_DNA"/>
</dbReference>
<dbReference type="RefSeq" id="WP_229852866.1">
    <property type="nucleotide sequence ID" value="NZ_BMRP01000038.1"/>
</dbReference>
<name>A0ABQ2VJX8_9ACTN</name>
<evidence type="ECO:0000313" key="1">
    <source>
        <dbReference type="EMBL" id="GGU91637.1"/>
    </source>
</evidence>
<evidence type="ECO:0000313" key="2">
    <source>
        <dbReference type="Proteomes" id="UP000654471"/>
    </source>
</evidence>
<keyword evidence="2" id="KW-1185">Reference proteome</keyword>
<organism evidence="1 2">
    <name type="scientific">Streptomyces albospinus</name>
    <dbReference type="NCBI Taxonomy" id="285515"/>
    <lineage>
        <taxon>Bacteria</taxon>
        <taxon>Bacillati</taxon>
        <taxon>Actinomycetota</taxon>
        <taxon>Actinomycetes</taxon>
        <taxon>Kitasatosporales</taxon>
        <taxon>Streptomycetaceae</taxon>
        <taxon>Streptomyces</taxon>
    </lineage>
</organism>
<proteinExistence type="predicted"/>
<gene>
    <name evidence="1" type="ORF">GCM10010211_68040</name>
</gene>
<reference evidence="2" key="1">
    <citation type="journal article" date="2019" name="Int. J. Syst. Evol. Microbiol.">
        <title>The Global Catalogue of Microorganisms (GCM) 10K type strain sequencing project: providing services to taxonomists for standard genome sequencing and annotation.</title>
        <authorList>
            <consortium name="The Broad Institute Genomics Platform"/>
            <consortium name="The Broad Institute Genome Sequencing Center for Infectious Disease"/>
            <person name="Wu L."/>
            <person name="Ma J."/>
        </authorList>
    </citation>
    <scope>NUCLEOTIDE SEQUENCE [LARGE SCALE GENOMIC DNA]</scope>
    <source>
        <strain evidence="2">JCM 3399</strain>
    </source>
</reference>
<dbReference type="Proteomes" id="UP000654471">
    <property type="component" value="Unassembled WGS sequence"/>
</dbReference>
<dbReference type="PANTHER" id="PTHR42305">
    <property type="entry name" value="MEMBRANE PROTEIN RV1733C-RELATED"/>
    <property type="match status" value="1"/>
</dbReference>
<dbReference type="PANTHER" id="PTHR42305:SF1">
    <property type="entry name" value="MEMBRANE PROTEIN RV1733C-RELATED"/>
    <property type="match status" value="1"/>
</dbReference>
<accession>A0ABQ2VJX8</accession>
<sequence length="191" mass="20571">MPLVKFRPPWRHDPLRRGTDVAQSWMALVTGLLIAVAAPAAGVVAGQAVDSASQQQRAEWHRVTAVVTEEPPTQVGGDRGDGAGARVFATVRWTAPDRTVRKGETLVSPGVRAGDRATVWLDRRGALVRDPGDPVNTVAMSIAAGTVAASTTGLLLFAVDRAGVRLLDHRRQAQWEKEWAELDTPGRHPRP</sequence>
<comment type="caution">
    <text evidence="1">The sequence shown here is derived from an EMBL/GenBank/DDBJ whole genome shotgun (WGS) entry which is preliminary data.</text>
</comment>
<evidence type="ECO:0008006" key="3">
    <source>
        <dbReference type="Google" id="ProtNLM"/>
    </source>
</evidence>
<dbReference type="InterPro" id="IPR039708">
    <property type="entry name" value="MT1774/Rv1733c-like"/>
</dbReference>